<evidence type="ECO:0000313" key="1">
    <source>
        <dbReference type="EMBL" id="MBK1816560.1"/>
    </source>
</evidence>
<protein>
    <submittedName>
        <fullName evidence="1">Uncharacterized protein</fullName>
    </submittedName>
</protein>
<keyword evidence="2" id="KW-1185">Reference proteome</keyword>
<reference evidence="1" key="1">
    <citation type="submission" date="2021-01" db="EMBL/GenBank/DDBJ databases">
        <title>Modified the classification status of verrucomicrobia.</title>
        <authorList>
            <person name="Feng X."/>
        </authorList>
    </citation>
    <scope>NUCLEOTIDE SEQUENCE</scope>
    <source>
        <strain evidence="1">JCM 18052</strain>
    </source>
</reference>
<evidence type="ECO:0000313" key="2">
    <source>
        <dbReference type="Proteomes" id="UP000600139"/>
    </source>
</evidence>
<comment type="caution">
    <text evidence="1">The sequence shown here is derived from an EMBL/GenBank/DDBJ whole genome shotgun (WGS) entry which is preliminary data.</text>
</comment>
<proteinExistence type="predicted"/>
<dbReference type="AlphaFoldDB" id="A0A934VBW9"/>
<name>A0A934VBW9_9BACT</name>
<organism evidence="1 2">
    <name type="scientific">Luteolibacter yonseiensis</name>
    <dbReference type="NCBI Taxonomy" id="1144680"/>
    <lineage>
        <taxon>Bacteria</taxon>
        <taxon>Pseudomonadati</taxon>
        <taxon>Verrucomicrobiota</taxon>
        <taxon>Verrucomicrobiia</taxon>
        <taxon>Verrucomicrobiales</taxon>
        <taxon>Verrucomicrobiaceae</taxon>
        <taxon>Luteolibacter</taxon>
    </lineage>
</organism>
<sequence length="219" mass="24627">MLLPVFQDLIKPQWRAVLEKLKFSGGLPVSDLARAVDSSYMAVKQHCEELTALGYLDRSRVPRTAVGRPEIFYSLSLKSDALFPQAGLGFTLDLLEDAKQLLGESTPDKLFFQHFQKLHDKWLPLLSKEDTLVEKALKLAALRQKEGCCGQGGVVDGVFRMEELHNPLQRLFEKYPRAVAMEQRMMEQLLGVRLTRTELSGGRTGQPRVVFEISVPAAD</sequence>
<dbReference type="Gene3D" id="1.10.10.10">
    <property type="entry name" value="Winged helix-like DNA-binding domain superfamily/Winged helix DNA-binding domain"/>
    <property type="match status" value="1"/>
</dbReference>
<dbReference type="EMBL" id="JAENIK010000011">
    <property type="protein sequence ID" value="MBK1816560.1"/>
    <property type="molecule type" value="Genomic_DNA"/>
</dbReference>
<dbReference type="SUPFAM" id="SSF46785">
    <property type="entry name" value="Winged helix' DNA-binding domain"/>
    <property type="match status" value="1"/>
</dbReference>
<dbReference type="RefSeq" id="WP_200351493.1">
    <property type="nucleotide sequence ID" value="NZ_BAABHZ010000006.1"/>
</dbReference>
<gene>
    <name evidence="1" type="ORF">JIN84_13120</name>
</gene>
<dbReference type="Proteomes" id="UP000600139">
    <property type="component" value="Unassembled WGS sequence"/>
</dbReference>
<accession>A0A934VBW9</accession>
<dbReference type="InterPro" id="IPR036390">
    <property type="entry name" value="WH_DNA-bd_sf"/>
</dbReference>
<dbReference type="InterPro" id="IPR036388">
    <property type="entry name" value="WH-like_DNA-bd_sf"/>
</dbReference>